<dbReference type="AlphaFoldDB" id="A0A8K0RMR2"/>
<dbReference type="InterPro" id="IPR008030">
    <property type="entry name" value="NmrA-like"/>
</dbReference>
<reference evidence="4" key="1">
    <citation type="journal article" date="2021" name="Nat. Commun.">
        <title>Genetic determinants of endophytism in the Arabidopsis root mycobiome.</title>
        <authorList>
            <person name="Mesny F."/>
            <person name="Miyauchi S."/>
            <person name="Thiergart T."/>
            <person name="Pickel B."/>
            <person name="Atanasova L."/>
            <person name="Karlsson M."/>
            <person name="Huettel B."/>
            <person name="Barry K.W."/>
            <person name="Haridas S."/>
            <person name="Chen C."/>
            <person name="Bauer D."/>
            <person name="Andreopoulos W."/>
            <person name="Pangilinan J."/>
            <person name="LaButti K."/>
            <person name="Riley R."/>
            <person name="Lipzen A."/>
            <person name="Clum A."/>
            <person name="Drula E."/>
            <person name="Henrissat B."/>
            <person name="Kohler A."/>
            <person name="Grigoriev I.V."/>
            <person name="Martin F.M."/>
            <person name="Hacquard S."/>
        </authorList>
    </citation>
    <scope>NUCLEOTIDE SEQUENCE</scope>
    <source>
        <strain evidence="4">MPI-SDFR-AT-0068</strain>
    </source>
</reference>
<dbReference type="Proteomes" id="UP000813427">
    <property type="component" value="Unassembled WGS sequence"/>
</dbReference>
<dbReference type="Gene3D" id="3.90.25.10">
    <property type="entry name" value="UDP-galactose 4-epimerase, domain 1"/>
    <property type="match status" value="1"/>
</dbReference>
<dbReference type="InterPro" id="IPR036291">
    <property type="entry name" value="NAD(P)-bd_dom_sf"/>
</dbReference>
<dbReference type="PANTHER" id="PTHR42748:SF14">
    <property type="entry name" value="SNOAL-LIKE DOMAIN-CONTAINING PROTEIN"/>
    <property type="match status" value="1"/>
</dbReference>
<keyword evidence="5" id="KW-1185">Reference proteome</keyword>
<dbReference type="OrthoDB" id="300709at2759"/>
<keyword evidence="2" id="KW-0521">NADP</keyword>
<evidence type="ECO:0000256" key="1">
    <source>
        <dbReference type="ARBA" id="ARBA00006328"/>
    </source>
</evidence>
<comment type="similarity">
    <text evidence="1">Belongs to the NmrA-type oxidoreductase family.</text>
</comment>
<sequence length="351" mass="38508">MTTHPWIKACLQATGAQGSAIVRFLSSTGRYNITAFTRSASSSHSVELASLPNVKLAISNAPTGYDTQAFLSAASDSDYVLVNTDGFAMGEQAETYWGTRLFGLSVRAGVKHFVYSGLDSVGPKSNYDPDLYTGHYQGKARVQDWMHGQKNINMRWTITRSGPYMELLSAVLAPAQGEDGSLTFQLPLDDGAIPFIHLDDFGKYVDWALTNPNESSSLDFGIATTQASGAQIAKAAEKVSGKPSQFVNVPIEAWNSAAWRYLPNGGDTKIGFQSVTDQNVLLMTYAENFTHWLNLYKASPNTNKGLIQRDFVFMDRIIPDRVKSVEEWMREVGYTGEKQALLKLDATSGQV</sequence>
<name>A0A8K0RMR2_9HYPO</name>
<dbReference type="GO" id="GO:0005634">
    <property type="term" value="C:nucleus"/>
    <property type="evidence" value="ECO:0007669"/>
    <property type="project" value="TreeGrafter"/>
</dbReference>
<organism evidence="4 5">
    <name type="scientific">Fusarium tricinctum</name>
    <dbReference type="NCBI Taxonomy" id="61284"/>
    <lineage>
        <taxon>Eukaryota</taxon>
        <taxon>Fungi</taxon>
        <taxon>Dikarya</taxon>
        <taxon>Ascomycota</taxon>
        <taxon>Pezizomycotina</taxon>
        <taxon>Sordariomycetes</taxon>
        <taxon>Hypocreomycetidae</taxon>
        <taxon>Hypocreales</taxon>
        <taxon>Nectriaceae</taxon>
        <taxon>Fusarium</taxon>
        <taxon>Fusarium tricinctum species complex</taxon>
    </lineage>
</organism>
<dbReference type="Gene3D" id="3.40.50.720">
    <property type="entry name" value="NAD(P)-binding Rossmann-like Domain"/>
    <property type="match status" value="1"/>
</dbReference>
<comment type="caution">
    <text evidence="4">The sequence shown here is derived from an EMBL/GenBank/DDBJ whole genome shotgun (WGS) entry which is preliminary data.</text>
</comment>
<evidence type="ECO:0000259" key="3">
    <source>
        <dbReference type="Pfam" id="PF05368"/>
    </source>
</evidence>
<protein>
    <recommendedName>
        <fullName evidence="3">NmrA-like domain-containing protein</fullName>
    </recommendedName>
</protein>
<dbReference type="PANTHER" id="PTHR42748">
    <property type="entry name" value="NITROGEN METABOLITE REPRESSION PROTEIN NMRA FAMILY MEMBER"/>
    <property type="match status" value="1"/>
</dbReference>
<dbReference type="SUPFAM" id="SSF51735">
    <property type="entry name" value="NAD(P)-binding Rossmann-fold domains"/>
    <property type="match status" value="1"/>
</dbReference>
<evidence type="ECO:0000313" key="5">
    <source>
        <dbReference type="Proteomes" id="UP000813427"/>
    </source>
</evidence>
<dbReference type="Pfam" id="PF05368">
    <property type="entry name" value="NmrA"/>
    <property type="match status" value="1"/>
</dbReference>
<gene>
    <name evidence="4" type="ORF">BKA59DRAFT_517382</name>
</gene>
<proteinExistence type="inferred from homology"/>
<evidence type="ECO:0000256" key="2">
    <source>
        <dbReference type="ARBA" id="ARBA00022857"/>
    </source>
</evidence>
<feature type="domain" description="NmrA-like" evidence="3">
    <location>
        <begin position="12"/>
        <end position="256"/>
    </location>
</feature>
<accession>A0A8K0RMR2</accession>
<dbReference type="EMBL" id="JAGPXF010000008">
    <property type="protein sequence ID" value="KAH7232944.1"/>
    <property type="molecule type" value="Genomic_DNA"/>
</dbReference>
<evidence type="ECO:0000313" key="4">
    <source>
        <dbReference type="EMBL" id="KAH7232944.1"/>
    </source>
</evidence>
<dbReference type="InterPro" id="IPR051164">
    <property type="entry name" value="NmrA-like_oxidored"/>
</dbReference>